<evidence type="ECO:0000313" key="2">
    <source>
        <dbReference type="EMBL" id="KAG0576733.1"/>
    </source>
</evidence>
<sequence length="79" mass="9134">MEWQYREPMGMSRLHSIVRSKRRTQFTAPGARGRDPRPRPWKTVAPYPHEENQPARARPGTKSRAAKRVRQGRSGARAL</sequence>
<feature type="region of interest" description="Disordered" evidence="1">
    <location>
        <begin position="17"/>
        <end position="79"/>
    </location>
</feature>
<comment type="caution">
    <text evidence="2">The sequence shown here is derived from an EMBL/GenBank/DDBJ whole genome shotgun (WGS) entry which is preliminary data.</text>
</comment>
<reference evidence="2" key="1">
    <citation type="submission" date="2020-06" db="EMBL/GenBank/DDBJ databases">
        <title>WGS assembly of Ceratodon purpureus strain R40.</title>
        <authorList>
            <person name="Carey S.B."/>
            <person name="Jenkins J."/>
            <person name="Shu S."/>
            <person name="Lovell J.T."/>
            <person name="Sreedasyam A."/>
            <person name="Maumus F."/>
            <person name="Tiley G.P."/>
            <person name="Fernandez-Pozo N."/>
            <person name="Barry K."/>
            <person name="Chen C."/>
            <person name="Wang M."/>
            <person name="Lipzen A."/>
            <person name="Daum C."/>
            <person name="Saski C.A."/>
            <person name="Payton A.C."/>
            <person name="Mcbreen J.C."/>
            <person name="Conrad R.E."/>
            <person name="Kollar L.M."/>
            <person name="Olsson S."/>
            <person name="Huttunen S."/>
            <person name="Landis J.B."/>
            <person name="Wickett N.J."/>
            <person name="Johnson M.G."/>
            <person name="Rensing S.A."/>
            <person name="Grimwood J."/>
            <person name="Schmutz J."/>
            <person name="Mcdaniel S.F."/>
        </authorList>
    </citation>
    <scope>NUCLEOTIDE SEQUENCE</scope>
    <source>
        <strain evidence="2">R40</strain>
    </source>
</reference>
<proteinExistence type="predicted"/>
<accession>A0A8T0I242</accession>
<gene>
    <name evidence="2" type="ORF">KC19_5G103700</name>
</gene>
<organism evidence="2 3">
    <name type="scientific">Ceratodon purpureus</name>
    <name type="common">Fire moss</name>
    <name type="synonym">Dicranum purpureum</name>
    <dbReference type="NCBI Taxonomy" id="3225"/>
    <lineage>
        <taxon>Eukaryota</taxon>
        <taxon>Viridiplantae</taxon>
        <taxon>Streptophyta</taxon>
        <taxon>Embryophyta</taxon>
        <taxon>Bryophyta</taxon>
        <taxon>Bryophytina</taxon>
        <taxon>Bryopsida</taxon>
        <taxon>Dicranidae</taxon>
        <taxon>Pseudoditrichales</taxon>
        <taxon>Ditrichaceae</taxon>
        <taxon>Ceratodon</taxon>
    </lineage>
</organism>
<feature type="compositionally biased region" description="Basic residues" evidence="1">
    <location>
        <begin position="59"/>
        <end position="71"/>
    </location>
</feature>
<keyword evidence="3" id="KW-1185">Reference proteome</keyword>
<evidence type="ECO:0000313" key="3">
    <source>
        <dbReference type="Proteomes" id="UP000822688"/>
    </source>
</evidence>
<dbReference type="EMBL" id="CM026425">
    <property type="protein sequence ID" value="KAG0576733.1"/>
    <property type="molecule type" value="Genomic_DNA"/>
</dbReference>
<dbReference type="Proteomes" id="UP000822688">
    <property type="component" value="Chromosome 5"/>
</dbReference>
<protein>
    <submittedName>
        <fullName evidence="2">Uncharacterized protein</fullName>
    </submittedName>
</protein>
<evidence type="ECO:0000256" key="1">
    <source>
        <dbReference type="SAM" id="MobiDB-lite"/>
    </source>
</evidence>
<dbReference type="AlphaFoldDB" id="A0A8T0I242"/>
<name>A0A8T0I242_CERPU</name>